<evidence type="ECO:0000256" key="3">
    <source>
        <dbReference type="ARBA" id="ARBA00022490"/>
    </source>
</evidence>
<protein>
    <submittedName>
        <fullName evidence="5">Rab proteins geranylgeranyltransferase component A 1-like</fullName>
    </submittedName>
</protein>
<dbReference type="GO" id="GO:0005092">
    <property type="term" value="F:GDP-dissociation inhibitor activity"/>
    <property type="evidence" value="ECO:0007669"/>
    <property type="project" value="InterPro"/>
</dbReference>
<dbReference type="SUPFAM" id="SSF54373">
    <property type="entry name" value="FAD-linked reductases, C-terminal domain"/>
    <property type="match status" value="1"/>
</dbReference>
<keyword evidence="3" id="KW-0963">Cytoplasm</keyword>
<dbReference type="PANTHER" id="PTHR11787">
    <property type="entry name" value="RAB GDP-DISSOCIATION INHIBITOR"/>
    <property type="match status" value="1"/>
</dbReference>
<dbReference type="GO" id="GO:0007264">
    <property type="term" value="P:small GTPase-mediated signal transduction"/>
    <property type="evidence" value="ECO:0007669"/>
    <property type="project" value="InterPro"/>
</dbReference>
<dbReference type="Proteomes" id="UP000265000">
    <property type="component" value="Unplaced"/>
</dbReference>
<evidence type="ECO:0000313" key="6">
    <source>
        <dbReference type="Proteomes" id="UP000265000"/>
    </source>
</evidence>
<comment type="subcellular location">
    <subcellularLocation>
        <location evidence="1">Cytoplasm</location>
        <location evidence="1">Cytosol</location>
    </subcellularLocation>
</comment>
<dbReference type="GO" id="GO:0006886">
    <property type="term" value="P:intracellular protein transport"/>
    <property type="evidence" value="ECO:0007669"/>
    <property type="project" value="InterPro"/>
</dbReference>
<dbReference type="STRING" id="8078.ENSFHEP00000002582"/>
<dbReference type="GeneTree" id="ENSGT00950000182994"/>
<dbReference type="PRINTS" id="PR00893">
    <property type="entry name" value="RABESCORT"/>
</dbReference>
<keyword evidence="6" id="KW-1185">Reference proteome</keyword>
<reference evidence="5" key="1">
    <citation type="submission" date="2025-08" db="UniProtKB">
        <authorList>
            <consortium name="Ensembl"/>
        </authorList>
    </citation>
    <scope>IDENTIFICATION</scope>
</reference>
<dbReference type="GO" id="GO:0005829">
    <property type="term" value="C:cytosol"/>
    <property type="evidence" value="ECO:0007669"/>
    <property type="project" value="UniProtKB-SubCell"/>
</dbReference>
<dbReference type="InterPro" id="IPR018203">
    <property type="entry name" value="GDP_dissociation_inhibitor"/>
</dbReference>
<sequence>MSAVFGGIYCLRHSVHCLIVDKDTNRCKAVIDSRGQRISCSHVVVENSYLDMMMSVFRYLSRAVLITDSSVLPSDSDQQISVVTVPPAAAGGPSVKMVELCSSSMTCIPGTHLVHLTCQSVGSAHEDLSPLVTRMFRTTESQNEDQRPSVLWCLFFNMADGSTLEVEGHQLPSNVYVCCGPDGGLGHEHAVKQVRHTCWSHCSSAERFCWTEPKPDLMRTVG</sequence>
<dbReference type="InterPro" id="IPR001738">
    <property type="entry name" value="Rab_escort"/>
</dbReference>
<dbReference type="AlphaFoldDB" id="A0A3Q2NTL8"/>
<dbReference type="Pfam" id="PF22603">
    <property type="entry name" value="RAE1_2_domI_C"/>
    <property type="match status" value="1"/>
</dbReference>
<evidence type="ECO:0000259" key="4">
    <source>
        <dbReference type="Pfam" id="PF22603"/>
    </source>
</evidence>
<organism evidence="5 6">
    <name type="scientific">Fundulus heteroclitus</name>
    <name type="common">Killifish</name>
    <name type="synonym">Mummichog</name>
    <dbReference type="NCBI Taxonomy" id="8078"/>
    <lineage>
        <taxon>Eukaryota</taxon>
        <taxon>Metazoa</taxon>
        <taxon>Chordata</taxon>
        <taxon>Craniata</taxon>
        <taxon>Vertebrata</taxon>
        <taxon>Euteleostomi</taxon>
        <taxon>Actinopterygii</taxon>
        <taxon>Neopterygii</taxon>
        <taxon>Teleostei</taxon>
        <taxon>Neoteleostei</taxon>
        <taxon>Acanthomorphata</taxon>
        <taxon>Ovalentaria</taxon>
        <taxon>Atherinomorphae</taxon>
        <taxon>Cyprinodontiformes</taxon>
        <taxon>Fundulidae</taxon>
        <taxon>Fundulus</taxon>
    </lineage>
</organism>
<feature type="domain" description="RAE1/2" evidence="4">
    <location>
        <begin position="60"/>
        <end position="182"/>
    </location>
</feature>
<keyword evidence="2" id="KW-0343">GTPase activation</keyword>
<proteinExistence type="predicted"/>
<dbReference type="GO" id="GO:0005968">
    <property type="term" value="C:Rab-protein geranylgeranyltransferase complex"/>
    <property type="evidence" value="ECO:0007669"/>
    <property type="project" value="InterPro"/>
</dbReference>
<reference evidence="5" key="2">
    <citation type="submission" date="2025-09" db="UniProtKB">
        <authorList>
            <consortium name="Ensembl"/>
        </authorList>
    </citation>
    <scope>IDENTIFICATION</scope>
</reference>
<name>A0A3Q2NTL8_FUNHE</name>
<accession>A0A3Q2NTL8</accession>
<dbReference type="GO" id="GO:0005634">
    <property type="term" value="C:nucleus"/>
    <property type="evidence" value="ECO:0007669"/>
    <property type="project" value="TreeGrafter"/>
</dbReference>
<evidence type="ECO:0000256" key="1">
    <source>
        <dbReference type="ARBA" id="ARBA00004514"/>
    </source>
</evidence>
<dbReference type="Ensembl" id="ENSFHET00000011991.1">
    <property type="protein sequence ID" value="ENSFHEP00000002582.1"/>
    <property type="gene ID" value="ENSFHEG00000003381.1"/>
</dbReference>
<dbReference type="GO" id="GO:0016192">
    <property type="term" value="P:vesicle-mediated transport"/>
    <property type="evidence" value="ECO:0007669"/>
    <property type="project" value="TreeGrafter"/>
</dbReference>
<evidence type="ECO:0000313" key="5">
    <source>
        <dbReference type="Ensembl" id="ENSFHEP00000002582.1"/>
    </source>
</evidence>
<dbReference type="Gene3D" id="3.30.519.10">
    <property type="entry name" value="Guanine Nucleotide Dissociation Inhibitor, domain 2"/>
    <property type="match status" value="1"/>
</dbReference>
<dbReference type="InterPro" id="IPR054420">
    <property type="entry name" value="RAE1_2_domI_C"/>
</dbReference>
<dbReference type="PANTHER" id="PTHR11787:SF4">
    <property type="entry name" value="CHM, RAB ESCORT PROTEIN 1"/>
    <property type="match status" value="1"/>
</dbReference>
<dbReference type="GO" id="GO:0005096">
    <property type="term" value="F:GTPase activator activity"/>
    <property type="evidence" value="ECO:0007669"/>
    <property type="project" value="UniProtKB-KW"/>
</dbReference>
<evidence type="ECO:0000256" key="2">
    <source>
        <dbReference type="ARBA" id="ARBA00022468"/>
    </source>
</evidence>